<evidence type="ECO:0000256" key="4">
    <source>
        <dbReference type="ARBA" id="ARBA00022729"/>
    </source>
</evidence>
<proteinExistence type="inferred from homology"/>
<dbReference type="AlphaFoldDB" id="A0A3G8MDB3"/>
<keyword evidence="2 6" id="KW-0500">Molybdenum</keyword>
<dbReference type="Gene3D" id="3.40.190.10">
    <property type="entry name" value="Periplasmic binding protein-like II"/>
    <property type="match status" value="2"/>
</dbReference>
<dbReference type="RefSeq" id="WP_124740328.1">
    <property type="nucleotide sequence ID" value="NZ_CP034087.1"/>
</dbReference>
<dbReference type="FunFam" id="3.40.190.10:FF:000035">
    <property type="entry name" value="Molybdate ABC transporter substrate-binding protein"/>
    <property type="match status" value="1"/>
</dbReference>
<keyword evidence="3 6" id="KW-0479">Metal-binding</keyword>
<dbReference type="NCBIfam" id="TIGR01256">
    <property type="entry name" value="modA"/>
    <property type="match status" value="1"/>
</dbReference>
<dbReference type="GO" id="GO:0030973">
    <property type="term" value="F:molybdate ion binding"/>
    <property type="evidence" value="ECO:0007669"/>
    <property type="project" value="InterPro"/>
</dbReference>
<dbReference type="KEGG" id="mros:EHO51_18440"/>
<dbReference type="GO" id="GO:0015689">
    <property type="term" value="P:molybdate ion transport"/>
    <property type="evidence" value="ECO:0007669"/>
    <property type="project" value="InterPro"/>
</dbReference>
<gene>
    <name evidence="7" type="primary">modA</name>
    <name evidence="7" type="ORF">EHO51_18440</name>
</gene>
<comment type="subunit">
    <text evidence="5">The complex is composed of two ATP-binding proteins (ModC), two transmembrane proteins (ModB) and a solute-binding protein (ModA).</text>
</comment>
<dbReference type="InterPro" id="IPR050682">
    <property type="entry name" value="ModA/WtpA"/>
</dbReference>
<comment type="similarity">
    <text evidence="1">Belongs to the bacterial solute-binding protein ModA family.</text>
</comment>
<evidence type="ECO:0000256" key="2">
    <source>
        <dbReference type="ARBA" id="ARBA00022505"/>
    </source>
</evidence>
<evidence type="ECO:0000256" key="3">
    <source>
        <dbReference type="ARBA" id="ARBA00022723"/>
    </source>
</evidence>
<keyword evidence="4" id="KW-0732">Signal</keyword>
<evidence type="ECO:0000256" key="5">
    <source>
        <dbReference type="ARBA" id="ARBA00062515"/>
    </source>
</evidence>
<dbReference type="PANTHER" id="PTHR30632">
    <property type="entry name" value="MOLYBDATE-BINDING PERIPLASMIC PROTEIN"/>
    <property type="match status" value="1"/>
</dbReference>
<dbReference type="EMBL" id="CP034087">
    <property type="protein sequence ID" value="AZG78818.1"/>
    <property type="molecule type" value="Genomic_DNA"/>
</dbReference>
<dbReference type="InterPro" id="IPR044084">
    <property type="entry name" value="AvModA-like_subst-bd"/>
</dbReference>
<dbReference type="SUPFAM" id="SSF53850">
    <property type="entry name" value="Periplasmic binding protein-like II"/>
    <property type="match status" value="1"/>
</dbReference>
<accession>A0A3G8MDB3</accession>
<dbReference type="Proteomes" id="UP000273982">
    <property type="component" value="Plasmid pGW6_1"/>
</dbReference>
<dbReference type="CDD" id="cd13539">
    <property type="entry name" value="PBP2_AvModA"/>
    <property type="match status" value="1"/>
</dbReference>
<dbReference type="PIRSF" id="PIRSF004846">
    <property type="entry name" value="ModA"/>
    <property type="match status" value="1"/>
</dbReference>
<evidence type="ECO:0000256" key="1">
    <source>
        <dbReference type="ARBA" id="ARBA00009175"/>
    </source>
</evidence>
<protein>
    <submittedName>
        <fullName evidence="7">Molybdate ABC transporter substrate-binding protein</fullName>
    </submittedName>
</protein>
<dbReference type="GO" id="GO:1901359">
    <property type="term" value="F:tungstate binding"/>
    <property type="evidence" value="ECO:0007669"/>
    <property type="project" value="UniProtKB-ARBA"/>
</dbReference>
<dbReference type="PANTHER" id="PTHR30632:SF14">
    <property type="entry name" value="TUNGSTATE_MOLYBDATE_CHROMATE-BINDING PROTEIN MODA"/>
    <property type="match status" value="1"/>
</dbReference>
<geneLocation type="plasmid" evidence="8">
    <name>pgw6_1</name>
</geneLocation>
<feature type="binding site" evidence="6">
    <location>
        <position position="161"/>
    </location>
    <ligand>
        <name>molybdate</name>
        <dbReference type="ChEBI" id="CHEBI:36264"/>
    </ligand>
</feature>
<dbReference type="GO" id="GO:0046872">
    <property type="term" value="F:metal ion binding"/>
    <property type="evidence" value="ECO:0007669"/>
    <property type="project" value="UniProtKB-KW"/>
</dbReference>
<reference evidence="7 8" key="1">
    <citation type="submission" date="2018-11" db="EMBL/GenBank/DDBJ databases">
        <title>Genome squencing of methanotrophic bacteria isolated from alkaline groundwater in Korea.</title>
        <authorList>
            <person name="Nguyen L.N."/>
        </authorList>
    </citation>
    <scope>NUCLEOTIDE SEQUENCE [LARGE SCALE GENOMIC DNA]</scope>
    <source>
        <strain evidence="7 8">GW6</strain>
        <plasmid evidence="8">pgw6_1</plasmid>
    </source>
</reference>
<sequence>MSKAAESCWRVSKSRADEIQVAVAANFTAPMRKIADDFEKETGHRPLLAFGTVGKFYAQIKSGAPFEALVSSDKETPDKLVRDGLAVEAARYTYAVGKLVLWSAAPGLVDSKGAILTSGAFQHLALANPKLTVYGAAGQEVLKKLGVWDAVQPKIVLAENITQSYQFVASGNAEIGFVAWSQVVGQDGKIEKGSAWAPPADLYPPIKQDVILLAPGADWLMAMNS</sequence>
<dbReference type="Pfam" id="PF13531">
    <property type="entry name" value="SBP_bac_11"/>
    <property type="match status" value="1"/>
</dbReference>
<name>A0A3G8MDB3_9HYPH</name>
<keyword evidence="7" id="KW-0614">Plasmid</keyword>
<dbReference type="InterPro" id="IPR005950">
    <property type="entry name" value="ModA"/>
</dbReference>
<evidence type="ECO:0000256" key="6">
    <source>
        <dbReference type="PIRSR" id="PIRSR004846-1"/>
    </source>
</evidence>
<evidence type="ECO:0000313" key="7">
    <source>
        <dbReference type="EMBL" id="AZG78818.1"/>
    </source>
</evidence>
<evidence type="ECO:0000313" key="8">
    <source>
        <dbReference type="Proteomes" id="UP000273982"/>
    </source>
</evidence>
<organism evidence="7 8">
    <name type="scientific">Methylocystis rosea</name>
    <dbReference type="NCBI Taxonomy" id="173366"/>
    <lineage>
        <taxon>Bacteria</taxon>
        <taxon>Pseudomonadati</taxon>
        <taxon>Pseudomonadota</taxon>
        <taxon>Alphaproteobacteria</taxon>
        <taxon>Hyphomicrobiales</taxon>
        <taxon>Methylocystaceae</taxon>
        <taxon>Methylocystis</taxon>
    </lineage>
</organism>